<dbReference type="PANTHER" id="PTHR35895">
    <property type="entry name" value="CHROMOSOME 16, WHOLE GENOME SHOTGUN SEQUENCE"/>
    <property type="match status" value="1"/>
</dbReference>
<dbReference type="PANTHER" id="PTHR35895:SF2">
    <property type="match status" value="1"/>
</dbReference>
<dbReference type="AlphaFoldDB" id="A0A9P8YDE7"/>
<accession>A0A9P8YDE7</accession>
<proteinExistence type="predicted"/>
<dbReference type="OrthoDB" id="10039566at2759"/>
<feature type="transmembrane region" description="Helical" evidence="2">
    <location>
        <begin position="59"/>
        <end position="87"/>
    </location>
</feature>
<keyword evidence="4" id="KW-1185">Reference proteome</keyword>
<keyword evidence="2" id="KW-0812">Transmembrane</keyword>
<dbReference type="Pfam" id="PF12505">
    <property type="entry name" value="DUF3712"/>
    <property type="match status" value="1"/>
</dbReference>
<feature type="compositionally biased region" description="Basic and acidic residues" evidence="1">
    <location>
        <begin position="1"/>
        <end position="45"/>
    </location>
</feature>
<comment type="caution">
    <text evidence="3">The sequence shown here is derived from an EMBL/GenBank/DDBJ whole genome shotgun (WGS) entry which is preliminary data.</text>
</comment>
<organism evidence="3 4">
    <name type="scientific">Microdochium trichocladiopsis</name>
    <dbReference type="NCBI Taxonomy" id="1682393"/>
    <lineage>
        <taxon>Eukaryota</taxon>
        <taxon>Fungi</taxon>
        <taxon>Dikarya</taxon>
        <taxon>Ascomycota</taxon>
        <taxon>Pezizomycotina</taxon>
        <taxon>Sordariomycetes</taxon>
        <taxon>Xylariomycetidae</taxon>
        <taxon>Xylariales</taxon>
        <taxon>Microdochiaceae</taxon>
        <taxon>Microdochium</taxon>
    </lineage>
</organism>
<evidence type="ECO:0000313" key="4">
    <source>
        <dbReference type="Proteomes" id="UP000756346"/>
    </source>
</evidence>
<evidence type="ECO:0000256" key="2">
    <source>
        <dbReference type="SAM" id="Phobius"/>
    </source>
</evidence>
<dbReference type="GO" id="GO:0000329">
    <property type="term" value="C:fungal-type vacuole membrane"/>
    <property type="evidence" value="ECO:0007669"/>
    <property type="project" value="InterPro"/>
</dbReference>
<keyword evidence="2" id="KW-1133">Transmembrane helix</keyword>
<reference evidence="3" key="1">
    <citation type="journal article" date="2021" name="Nat. Commun.">
        <title>Genetic determinants of endophytism in the Arabidopsis root mycobiome.</title>
        <authorList>
            <person name="Mesny F."/>
            <person name="Miyauchi S."/>
            <person name="Thiergart T."/>
            <person name="Pickel B."/>
            <person name="Atanasova L."/>
            <person name="Karlsson M."/>
            <person name="Huettel B."/>
            <person name="Barry K.W."/>
            <person name="Haridas S."/>
            <person name="Chen C."/>
            <person name="Bauer D."/>
            <person name="Andreopoulos W."/>
            <person name="Pangilinan J."/>
            <person name="LaButti K."/>
            <person name="Riley R."/>
            <person name="Lipzen A."/>
            <person name="Clum A."/>
            <person name="Drula E."/>
            <person name="Henrissat B."/>
            <person name="Kohler A."/>
            <person name="Grigoriev I.V."/>
            <person name="Martin F.M."/>
            <person name="Hacquard S."/>
        </authorList>
    </citation>
    <scope>NUCLEOTIDE SEQUENCE</scope>
    <source>
        <strain evidence="3">MPI-CAGE-CH-0230</strain>
    </source>
</reference>
<protein>
    <submittedName>
        <fullName evidence="3">Uncharacterized protein</fullName>
    </submittedName>
</protein>
<evidence type="ECO:0000256" key="1">
    <source>
        <dbReference type="SAM" id="MobiDB-lite"/>
    </source>
</evidence>
<dbReference type="Proteomes" id="UP000756346">
    <property type="component" value="Unassembled WGS sequence"/>
</dbReference>
<keyword evidence="2" id="KW-0472">Membrane</keyword>
<sequence>MSSQRPSDDVAHSHSSNDEEAQLKRSASRRMDLSRDDDLHKSEPRRSKKQKLRDHCARFWCCWVVFIVVALAAGLPILFLVILPAIAQRIVNDTDLPIYGADLRPINATHIKVGLSTSLSLPAGLSVKLDACDLWLYNPEMRDKPYARVPMPEQYVSGGNGALAINDIVGEVTDMDQINKWLTRTLHDQETSISVRASTTAWLGAIKLPLTIDKTVQTPALRELAGSSLSEAHLFLPPQKDGTNIAGTMVLPNYSTMTMDLGNVTLNVLSGSILLGNLELQNTLLHPGNQTVPFRGEIFLDALLDNIMGVIASQADSAFKGVVTLTASGNQTVINGVHIKYLEDVLGKALIKVEVPITKLLSDVVSSWTAGTLTINGAFSEILDGFIGDNLTFGEIVGNLFGGQDGTPGGLFHDVLSHWNLFKVDEALQSARHQRRAMLMSLDSIQHD</sequence>
<dbReference type="RefSeq" id="XP_046016310.1">
    <property type="nucleotide sequence ID" value="XM_046158042.1"/>
</dbReference>
<dbReference type="EMBL" id="JAGTJQ010000002">
    <property type="protein sequence ID" value="KAH7037189.1"/>
    <property type="molecule type" value="Genomic_DNA"/>
</dbReference>
<dbReference type="InterPro" id="IPR046368">
    <property type="entry name" value="Tag1"/>
</dbReference>
<dbReference type="InterPro" id="IPR022185">
    <property type="entry name" value="DUF3712"/>
</dbReference>
<name>A0A9P8YDE7_9PEZI</name>
<gene>
    <name evidence="3" type="ORF">B0I36DRAFT_358926</name>
</gene>
<dbReference type="GeneID" id="70187588"/>
<feature type="region of interest" description="Disordered" evidence="1">
    <location>
        <begin position="1"/>
        <end position="47"/>
    </location>
</feature>
<evidence type="ECO:0000313" key="3">
    <source>
        <dbReference type="EMBL" id="KAH7037189.1"/>
    </source>
</evidence>